<gene>
    <name evidence="8" type="ORF">LELG_01777</name>
</gene>
<dbReference type="Proteomes" id="UP000001996">
    <property type="component" value="Unassembled WGS sequence"/>
</dbReference>
<evidence type="ECO:0000256" key="7">
    <source>
        <dbReference type="SAM" id="Phobius"/>
    </source>
</evidence>
<evidence type="ECO:0000313" key="8">
    <source>
        <dbReference type="EMBL" id="EDK43598.1"/>
    </source>
</evidence>
<dbReference type="eggNOG" id="KOG1289">
    <property type="taxonomic scope" value="Eukaryota"/>
</dbReference>
<dbReference type="InParanoid" id="A5DWP0"/>
<evidence type="ECO:0000256" key="1">
    <source>
        <dbReference type="ARBA" id="ARBA00004141"/>
    </source>
</evidence>
<dbReference type="EMBL" id="CH981525">
    <property type="protein sequence ID" value="EDK43598.1"/>
    <property type="molecule type" value="Genomic_DNA"/>
</dbReference>
<dbReference type="PANTHER" id="PTHR45649:SF29">
    <property type="entry name" value="AMINO ACID TRANSPORTER (EUROFUNG)"/>
    <property type="match status" value="1"/>
</dbReference>
<protein>
    <recommendedName>
        <fullName evidence="10">Polyamine transporter TPO5</fullName>
    </recommendedName>
</protein>
<evidence type="ECO:0000256" key="6">
    <source>
        <dbReference type="SAM" id="MobiDB-lite"/>
    </source>
</evidence>
<dbReference type="InterPro" id="IPR002293">
    <property type="entry name" value="AA/rel_permease1"/>
</dbReference>
<dbReference type="FunFam" id="1.20.1740.10:FF:000046">
    <property type="entry name" value="Amino-acid permease, putative"/>
    <property type="match status" value="1"/>
</dbReference>
<dbReference type="Pfam" id="PF13520">
    <property type="entry name" value="AA_permease_2"/>
    <property type="match status" value="1"/>
</dbReference>
<comment type="subcellular location">
    <subcellularLocation>
        <location evidence="1">Membrane</location>
        <topology evidence="1">Multi-pass membrane protein</topology>
    </subcellularLocation>
</comment>
<keyword evidence="3 7" id="KW-0812">Transmembrane</keyword>
<feature type="transmembrane region" description="Helical" evidence="7">
    <location>
        <begin position="310"/>
        <end position="333"/>
    </location>
</feature>
<sequence>MKPQTSSHNTTSPPGLSPVMSQVHVDDMNITSILSNRGAVINVDHVIDNDEAMILAMGYKQELKRELSLWSIFAVSFSVLGLLPSIAACFSYQQLVIGITPVPWIVAIVFITSVALSMAEISSAFPCSAGTPYAVSQLAPPKWKAYLTWFTCWANWLCQITASPSVSYSCASMMLALYSFNSESYTPTNGHVYGLTTGIQVVSGVLSCLPTKWVARVSSTGTICNIVFLVIVFVMILGGNKRQELNPSEAMPKFNGNSKAWSLTNQAEWPQGISFLMSFLSAIYSLSGYDSPFHLSEECSNAATAVPRAIVMTSTIGGAVGFLFMIAISYTIVSLQEISDDPQGLGQPFVTYLTQILEHKLVLAATAFTIVSSFFMAQSCLLASSRVTYAYSRDGLFPLSRIWKRVSPWTQTPIWAVVMNVVIGELILLLIFAGDVAIGAIFSVGGIAGFVSFTMPTLLKITYARNSFRPGPWNLGKFSQPVGWVSVAFVSLMVPILCFPYVVGEDLNAQEMNWTVLVFFGPLLLATIWFAIDARKWYIGPRSNIDEKDITYEDDMLTDDSKGHRTPVYESQEVHTPTGEKGYK</sequence>
<feature type="transmembrane region" description="Helical" evidence="7">
    <location>
        <begin position="269"/>
        <end position="289"/>
    </location>
</feature>
<dbReference type="Gene3D" id="1.20.1740.10">
    <property type="entry name" value="Amino acid/polyamine transporter I"/>
    <property type="match status" value="1"/>
</dbReference>
<feature type="transmembrane region" description="Helical" evidence="7">
    <location>
        <begin position="440"/>
        <end position="461"/>
    </location>
</feature>
<feature type="transmembrane region" description="Helical" evidence="7">
    <location>
        <begin position="222"/>
        <end position="239"/>
    </location>
</feature>
<feature type="region of interest" description="Disordered" evidence="6">
    <location>
        <begin position="556"/>
        <end position="584"/>
    </location>
</feature>
<dbReference type="GO" id="GO:0015101">
    <property type="term" value="F:organic cation transmembrane transporter activity"/>
    <property type="evidence" value="ECO:0007669"/>
    <property type="project" value="UniProtKB-ARBA"/>
</dbReference>
<accession>A5DWP0</accession>
<keyword evidence="2" id="KW-0813">Transport</keyword>
<feature type="transmembrane region" description="Helical" evidence="7">
    <location>
        <begin position="67"/>
        <end position="88"/>
    </location>
</feature>
<dbReference type="AlphaFoldDB" id="A5DWP0"/>
<organism evidence="8 9">
    <name type="scientific">Lodderomyces elongisporus (strain ATCC 11503 / CBS 2605 / JCM 1781 / NBRC 1676 / NRRL YB-4239)</name>
    <name type="common">Yeast</name>
    <name type="synonym">Saccharomyces elongisporus</name>
    <dbReference type="NCBI Taxonomy" id="379508"/>
    <lineage>
        <taxon>Eukaryota</taxon>
        <taxon>Fungi</taxon>
        <taxon>Dikarya</taxon>
        <taxon>Ascomycota</taxon>
        <taxon>Saccharomycotina</taxon>
        <taxon>Pichiomycetes</taxon>
        <taxon>Debaryomycetaceae</taxon>
        <taxon>Candida/Lodderomyces clade</taxon>
        <taxon>Lodderomyces</taxon>
    </lineage>
</organism>
<keyword evidence="9" id="KW-1185">Reference proteome</keyword>
<dbReference type="KEGG" id="lel:PVL30_001753"/>
<evidence type="ECO:0000313" key="9">
    <source>
        <dbReference type="Proteomes" id="UP000001996"/>
    </source>
</evidence>
<keyword evidence="5 7" id="KW-0472">Membrane</keyword>
<evidence type="ECO:0000256" key="4">
    <source>
        <dbReference type="ARBA" id="ARBA00022989"/>
    </source>
</evidence>
<dbReference type="GeneID" id="5234658"/>
<dbReference type="OrthoDB" id="4476201at2759"/>
<feature type="transmembrane region" description="Helical" evidence="7">
    <location>
        <begin position="414"/>
        <end position="434"/>
    </location>
</feature>
<dbReference type="GO" id="GO:0016020">
    <property type="term" value="C:membrane"/>
    <property type="evidence" value="ECO:0007669"/>
    <property type="project" value="UniProtKB-SubCell"/>
</dbReference>
<name>A5DWP0_LODEL</name>
<dbReference type="VEuPathDB" id="FungiDB:LELG_01777"/>
<evidence type="ECO:0000256" key="2">
    <source>
        <dbReference type="ARBA" id="ARBA00022448"/>
    </source>
</evidence>
<evidence type="ECO:0000256" key="3">
    <source>
        <dbReference type="ARBA" id="ARBA00022692"/>
    </source>
</evidence>
<feature type="transmembrane region" description="Helical" evidence="7">
    <location>
        <begin position="361"/>
        <end position="383"/>
    </location>
</feature>
<proteinExistence type="predicted"/>
<dbReference type="PIRSF" id="PIRSF006060">
    <property type="entry name" value="AA_transporter"/>
    <property type="match status" value="1"/>
</dbReference>
<feature type="transmembrane region" description="Helical" evidence="7">
    <location>
        <begin position="514"/>
        <end position="532"/>
    </location>
</feature>
<dbReference type="PANTHER" id="PTHR45649">
    <property type="entry name" value="AMINO-ACID PERMEASE BAT1"/>
    <property type="match status" value="1"/>
</dbReference>
<feature type="transmembrane region" description="Helical" evidence="7">
    <location>
        <begin position="482"/>
        <end position="502"/>
    </location>
</feature>
<evidence type="ECO:0000256" key="5">
    <source>
        <dbReference type="ARBA" id="ARBA00023136"/>
    </source>
</evidence>
<dbReference type="OMA" id="AFFWTWP"/>
<reference evidence="8 9" key="1">
    <citation type="journal article" date="2009" name="Nature">
        <title>Evolution of pathogenicity and sexual reproduction in eight Candida genomes.</title>
        <authorList>
            <person name="Butler G."/>
            <person name="Rasmussen M.D."/>
            <person name="Lin M.F."/>
            <person name="Santos M.A."/>
            <person name="Sakthikumar S."/>
            <person name="Munro C.A."/>
            <person name="Rheinbay E."/>
            <person name="Grabherr M."/>
            <person name="Forche A."/>
            <person name="Reedy J.L."/>
            <person name="Agrafioti I."/>
            <person name="Arnaud M.B."/>
            <person name="Bates S."/>
            <person name="Brown A.J."/>
            <person name="Brunke S."/>
            <person name="Costanzo M.C."/>
            <person name="Fitzpatrick D.A."/>
            <person name="de Groot P.W."/>
            <person name="Harris D."/>
            <person name="Hoyer L.L."/>
            <person name="Hube B."/>
            <person name="Klis F.M."/>
            <person name="Kodira C."/>
            <person name="Lennard N."/>
            <person name="Logue M.E."/>
            <person name="Martin R."/>
            <person name="Neiman A.M."/>
            <person name="Nikolaou E."/>
            <person name="Quail M.A."/>
            <person name="Quinn J."/>
            <person name="Santos M.C."/>
            <person name="Schmitzberger F.F."/>
            <person name="Sherlock G."/>
            <person name="Shah P."/>
            <person name="Silverstein K.A."/>
            <person name="Skrzypek M.S."/>
            <person name="Soll D."/>
            <person name="Staggs R."/>
            <person name="Stansfield I."/>
            <person name="Stumpf M.P."/>
            <person name="Sudbery P.E."/>
            <person name="Srikantha T."/>
            <person name="Zeng Q."/>
            <person name="Berman J."/>
            <person name="Berriman M."/>
            <person name="Heitman J."/>
            <person name="Gow N.A."/>
            <person name="Lorenz M.C."/>
            <person name="Birren B.W."/>
            <person name="Kellis M."/>
            <person name="Cuomo C.A."/>
        </authorList>
    </citation>
    <scope>NUCLEOTIDE SEQUENCE [LARGE SCALE GENOMIC DNA]</scope>
    <source>
        <strain evidence="9">ATCC 11503 / BCRC 21390 / CBS 2605 / JCM 1781 / NBRC 1676 / NRRL YB-4239</strain>
    </source>
</reference>
<keyword evidence="4 7" id="KW-1133">Transmembrane helix</keyword>
<dbReference type="HOGENOM" id="CLU_004495_0_3_1"/>
<feature type="transmembrane region" description="Helical" evidence="7">
    <location>
        <begin position="94"/>
        <end position="116"/>
    </location>
</feature>
<evidence type="ECO:0008006" key="10">
    <source>
        <dbReference type="Google" id="ProtNLM"/>
    </source>
</evidence>